<dbReference type="AlphaFoldDB" id="A0A392NIU9"/>
<evidence type="ECO:0000313" key="2">
    <source>
        <dbReference type="Proteomes" id="UP000265520"/>
    </source>
</evidence>
<sequence>MKLSPKAWRSEKLKSCTLEPGHGRAWLATVLPGLAEALKTRPEALPRLVLVWPRPWQVAGSAESKISLWLFISPFIGH</sequence>
<organism evidence="1 2">
    <name type="scientific">Trifolium medium</name>
    <dbReference type="NCBI Taxonomy" id="97028"/>
    <lineage>
        <taxon>Eukaryota</taxon>
        <taxon>Viridiplantae</taxon>
        <taxon>Streptophyta</taxon>
        <taxon>Embryophyta</taxon>
        <taxon>Tracheophyta</taxon>
        <taxon>Spermatophyta</taxon>
        <taxon>Magnoliopsida</taxon>
        <taxon>eudicotyledons</taxon>
        <taxon>Gunneridae</taxon>
        <taxon>Pentapetalae</taxon>
        <taxon>rosids</taxon>
        <taxon>fabids</taxon>
        <taxon>Fabales</taxon>
        <taxon>Fabaceae</taxon>
        <taxon>Papilionoideae</taxon>
        <taxon>50 kb inversion clade</taxon>
        <taxon>NPAAA clade</taxon>
        <taxon>Hologalegina</taxon>
        <taxon>IRL clade</taxon>
        <taxon>Trifolieae</taxon>
        <taxon>Trifolium</taxon>
    </lineage>
</organism>
<dbReference type="Proteomes" id="UP000265520">
    <property type="component" value="Unassembled WGS sequence"/>
</dbReference>
<protein>
    <submittedName>
        <fullName evidence="1">Uncharacterized protein</fullName>
    </submittedName>
</protein>
<reference evidence="1 2" key="1">
    <citation type="journal article" date="2018" name="Front. Plant Sci.">
        <title>Red Clover (Trifolium pratense) and Zigzag Clover (T. medium) - A Picture of Genomic Similarities and Differences.</title>
        <authorList>
            <person name="Dluhosova J."/>
            <person name="Istvanek J."/>
            <person name="Nedelnik J."/>
            <person name="Repkova J."/>
        </authorList>
    </citation>
    <scope>NUCLEOTIDE SEQUENCE [LARGE SCALE GENOMIC DNA]</scope>
    <source>
        <strain evidence="2">cv. 10/8</strain>
        <tissue evidence="1">Leaf</tissue>
    </source>
</reference>
<comment type="caution">
    <text evidence="1">The sequence shown here is derived from an EMBL/GenBank/DDBJ whole genome shotgun (WGS) entry which is preliminary data.</text>
</comment>
<proteinExistence type="predicted"/>
<evidence type="ECO:0000313" key="1">
    <source>
        <dbReference type="EMBL" id="MCH99361.1"/>
    </source>
</evidence>
<accession>A0A392NIU9</accession>
<name>A0A392NIU9_9FABA</name>
<dbReference type="EMBL" id="LXQA010040104">
    <property type="protein sequence ID" value="MCH99361.1"/>
    <property type="molecule type" value="Genomic_DNA"/>
</dbReference>
<keyword evidence="2" id="KW-1185">Reference proteome</keyword>